<evidence type="ECO:0000313" key="1">
    <source>
        <dbReference type="EMBL" id="MED6187411.1"/>
    </source>
</evidence>
<gene>
    <name evidence="1" type="ORF">PIB30_076151</name>
</gene>
<dbReference type="Proteomes" id="UP001341840">
    <property type="component" value="Unassembled WGS sequence"/>
</dbReference>
<evidence type="ECO:0000313" key="2">
    <source>
        <dbReference type="Proteomes" id="UP001341840"/>
    </source>
</evidence>
<dbReference type="EMBL" id="JASCZI010182233">
    <property type="protein sequence ID" value="MED6187411.1"/>
    <property type="molecule type" value="Genomic_DNA"/>
</dbReference>
<reference evidence="1 2" key="1">
    <citation type="journal article" date="2023" name="Plants (Basel)">
        <title>Bridging the Gap: Combining Genomics and Transcriptomics Approaches to Understand Stylosanthes scabra, an Orphan Legume from the Brazilian Caatinga.</title>
        <authorList>
            <person name="Ferreira-Neto J.R.C."/>
            <person name="da Silva M.D."/>
            <person name="Binneck E."/>
            <person name="de Melo N.F."/>
            <person name="da Silva R.H."/>
            <person name="de Melo A.L.T.M."/>
            <person name="Pandolfi V."/>
            <person name="Bustamante F.O."/>
            <person name="Brasileiro-Vidal A.C."/>
            <person name="Benko-Iseppon A.M."/>
        </authorList>
    </citation>
    <scope>NUCLEOTIDE SEQUENCE [LARGE SCALE GENOMIC DNA]</scope>
    <source>
        <tissue evidence="1">Leaves</tissue>
    </source>
</reference>
<accession>A0ABU6WNG8</accession>
<proteinExistence type="predicted"/>
<name>A0ABU6WNG8_9FABA</name>
<keyword evidence="2" id="KW-1185">Reference proteome</keyword>
<sequence length="183" mass="20618">MANVSSNCMELPLKGYTVGSSCAETRAVNLIDGPVQNEPNHKITKLPPVSGYKREAQPFFPSFHVEIERKLTENRFRTILNPFSTVHRRLLVAITFDLELRLMHRLRLREAYHLLYASNLGLSLLLSRASRLQCQNRIGRARSSLVILLETKKLMVVLGCSKSGGTAFGIPSSVGIQVRFRIR</sequence>
<protein>
    <submittedName>
        <fullName evidence="1">Uncharacterized protein</fullName>
    </submittedName>
</protein>
<organism evidence="1 2">
    <name type="scientific">Stylosanthes scabra</name>
    <dbReference type="NCBI Taxonomy" id="79078"/>
    <lineage>
        <taxon>Eukaryota</taxon>
        <taxon>Viridiplantae</taxon>
        <taxon>Streptophyta</taxon>
        <taxon>Embryophyta</taxon>
        <taxon>Tracheophyta</taxon>
        <taxon>Spermatophyta</taxon>
        <taxon>Magnoliopsida</taxon>
        <taxon>eudicotyledons</taxon>
        <taxon>Gunneridae</taxon>
        <taxon>Pentapetalae</taxon>
        <taxon>rosids</taxon>
        <taxon>fabids</taxon>
        <taxon>Fabales</taxon>
        <taxon>Fabaceae</taxon>
        <taxon>Papilionoideae</taxon>
        <taxon>50 kb inversion clade</taxon>
        <taxon>dalbergioids sensu lato</taxon>
        <taxon>Dalbergieae</taxon>
        <taxon>Pterocarpus clade</taxon>
        <taxon>Stylosanthes</taxon>
    </lineage>
</organism>
<comment type="caution">
    <text evidence="1">The sequence shown here is derived from an EMBL/GenBank/DDBJ whole genome shotgun (WGS) entry which is preliminary data.</text>
</comment>